<dbReference type="RefSeq" id="WP_013862863.1">
    <property type="nucleotide sequence ID" value="NC_015635.1"/>
</dbReference>
<dbReference type="InterPro" id="IPR011629">
    <property type="entry name" value="CobW-like_C"/>
</dbReference>
<dbReference type="STRING" id="1032480.MLP_19750"/>
<feature type="domain" description="CobW C-terminal" evidence="1">
    <location>
        <begin position="247"/>
        <end position="338"/>
    </location>
</feature>
<dbReference type="HOGENOM" id="CLU_017452_2_2_11"/>
<protein>
    <recommendedName>
        <fullName evidence="1">CobW C-terminal domain-containing protein</fullName>
    </recommendedName>
</protein>
<dbReference type="KEGG" id="mph:MLP_19750"/>
<keyword evidence="3" id="KW-1185">Reference proteome</keyword>
<dbReference type="SMART" id="SM00833">
    <property type="entry name" value="CobW_C"/>
    <property type="match status" value="1"/>
</dbReference>
<organism evidence="2 3">
    <name type="scientific">Microlunatus phosphovorus (strain ATCC 700054 / DSM 10555 / JCM 9379 / NBRC 101784 / NCIMB 13414 / VKM Ac-1990 / NM-1)</name>
    <dbReference type="NCBI Taxonomy" id="1032480"/>
    <lineage>
        <taxon>Bacteria</taxon>
        <taxon>Bacillati</taxon>
        <taxon>Actinomycetota</taxon>
        <taxon>Actinomycetes</taxon>
        <taxon>Propionibacteriales</taxon>
        <taxon>Propionibacteriaceae</taxon>
        <taxon>Microlunatus</taxon>
    </lineage>
</organism>
<name>F5XTB7_MICPN</name>
<dbReference type="Pfam" id="PF07683">
    <property type="entry name" value="CobW_C"/>
    <property type="match status" value="1"/>
</dbReference>
<proteinExistence type="predicted"/>
<sequence>MGGIETGASTMRLVVLAAIDPAARDTVAGGWLLGDDSVAVLQYNHVLLDDAARVTRRLIGTSGIIYLDELDEGDCACCRVREDLIGTLQHLVDQGNWERAVLSLPVGAPVGSLAAQLDTAIADGSLTGVVLSSVVVAVDRPGVADDLFGDDLLDERGLAMSSHDRRAVGEALGELIDYADLVIGTGEAADPGDAVLRQLAGSRYRPEWTMVEVAALFGARHDVAAAGRRIDPLHVTLADHAQHESAAWSLDLHVAAPVHPGRLLERLEDLALGRFRSRGYLWLPNRPDTPCAWDGGGGQLSIGSLPGWQERAPSCRLIITGVEPGERERVRATFADVLCTPEEIATSRWSEDDLAPWLGPVPQRAKTDQAD</sequence>
<evidence type="ECO:0000313" key="3">
    <source>
        <dbReference type="Proteomes" id="UP000007947"/>
    </source>
</evidence>
<dbReference type="Proteomes" id="UP000007947">
    <property type="component" value="Chromosome"/>
</dbReference>
<evidence type="ECO:0000313" key="2">
    <source>
        <dbReference type="EMBL" id="BAK34989.1"/>
    </source>
</evidence>
<gene>
    <name evidence="2" type="ordered locus">MLP_19750</name>
</gene>
<dbReference type="eggNOG" id="COG0523">
    <property type="taxonomic scope" value="Bacteria"/>
</dbReference>
<accession>F5XTB7</accession>
<reference evidence="2 3" key="1">
    <citation type="submission" date="2011-05" db="EMBL/GenBank/DDBJ databases">
        <title>Whole genome sequence of Microlunatus phosphovorus NM-1.</title>
        <authorList>
            <person name="Hosoyama A."/>
            <person name="Sasaki K."/>
            <person name="Harada T."/>
            <person name="Igarashi R."/>
            <person name="Kawakoshi A."/>
            <person name="Sasagawa M."/>
            <person name="Fukada J."/>
            <person name="Nakamura S."/>
            <person name="Katano Y."/>
            <person name="Hanada S."/>
            <person name="Kamagata Y."/>
            <person name="Nakamura N."/>
            <person name="Yamazaki S."/>
            <person name="Fujita N."/>
        </authorList>
    </citation>
    <scope>NUCLEOTIDE SEQUENCE [LARGE SCALE GENOMIC DNA]</scope>
    <source>
        <strain evidence="3">ATCC 700054 / DSM 10555 / JCM 9379 / NBRC 101784 / NCIMB 13414 / VKM Ac-1990 / NM-1</strain>
    </source>
</reference>
<dbReference type="AlphaFoldDB" id="F5XTB7"/>
<evidence type="ECO:0000259" key="1">
    <source>
        <dbReference type="SMART" id="SM00833"/>
    </source>
</evidence>
<dbReference type="EMBL" id="AP012204">
    <property type="protein sequence ID" value="BAK34989.1"/>
    <property type="molecule type" value="Genomic_DNA"/>
</dbReference>
<dbReference type="SUPFAM" id="SSF90002">
    <property type="entry name" value="Hypothetical protein YjiA, C-terminal domain"/>
    <property type="match status" value="1"/>
</dbReference>
<dbReference type="OrthoDB" id="9808822at2"/>